<evidence type="ECO:0000313" key="2">
    <source>
        <dbReference type="Proteomes" id="UP000182737"/>
    </source>
</evidence>
<organism evidence="1 2">
    <name type="scientific">Treponema bryantii</name>
    <dbReference type="NCBI Taxonomy" id="163"/>
    <lineage>
        <taxon>Bacteria</taxon>
        <taxon>Pseudomonadati</taxon>
        <taxon>Spirochaetota</taxon>
        <taxon>Spirochaetia</taxon>
        <taxon>Spirochaetales</taxon>
        <taxon>Treponemataceae</taxon>
        <taxon>Treponema</taxon>
    </lineage>
</organism>
<proteinExistence type="predicted"/>
<gene>
    <name evidence="1" type="ORF">SAMN04487775_104118</name>
</gene>
<dbReference type="RefSeq" id="WP_177206215.1">
    <property type="nucleotide sequence ID" value="NZ_FORI01000004.1"/>
</dbReference>
<evidence type="ECO:0000313" key="1">
    <source>
        <dbReference type="EMBL" id="SFI68406.1"/>
    </source>
</evidence>
<dbReference type="Proteomes" id="UP000182737">
    <property type="component" value="Unassembled WGS sequence"/>
</dbReference>
<protein>
    <submittedName>
        <fullName evidence="1">Uncharacterized protein</fullName>
    </submittedName>
</protein>
<dbReference type="AlphaFoldDB" id="A0A1I3K7D2"/>
<accession>A0A1I3K7D2</accession>
<sequence length="57" mass="6382">MCDIVQGFVDEGREKEREELIKKMLDANLVTPEQIASLLKISVAEVKKIAKKVPVEA</sequence>
<keyword evidence="2" id="KW-1185">Reference proteome</keyword>
<dbReference type="EMBL" id="FORI01000004">
    <property type="protein sequence ID" value="SFI68406.1"/>
    <property type="molecule type" value="Genomic_DNA"/>
</dbReference>
<name>A0A1I3K7D2_9SPIR</name>
<reference evidence="2" key="1">
    <citation type="submission" date="2016-10" db="EMBL/GenBank/DDBJ databases">
        <authorList>
            <person name="Varghese N."/>
            <person name="Submissions S."/>
        </authorList>
    </citation>
    <scope>NUCLEOTIDE SEQUENCE [LARGE SCALE GENOMIC DNA]</scope>
    <source>
        <strain evidence="2">XBD1002</strain>
    </source>
</reference>